<feature type="compositionally biased region" description="Low complexity" evidence="19">
    <location>
        <begin position="77"/>
        <end position="104"/>
    </location>
</feature>
<evidence type="ECO:0000256" key="2">
    <source>
        <dbReference type="ARBA" id="ARBA00004123"/>
    </source>
</evidence>
<evidence type="ECO:0000259" key="22">
    <source>
        <dbReference type="PROSITE" id="PS50145"/>
    </source>
</evidence>
<dbReference type="GO" id="GO:0005938">
    <property type="term" value="C:cell cortex"/>
    <property type="evidence" value="ECO:0007669"/>
    <property type="project" value="UniProtKB-SubCell"/>
</dbReference>
<dbReference type="GO" id="GO:0005811">
    <property type="term" value="C:lipid droplet"/>
    <property type="evidence" value="ECO:0007669"/>
    <property type="project" value="UniProtKB-SubCell"/>
</dbReference>
<evidence type="ECO:0000256" key="1">
    <source>
        <dbReference type="ARBA" id="ARBA00000900"/>
    </source>
</evidence>
<evidence type="ECO:0000259" key="23">
    <source>
        <dbReference type="PROSITE" id="PS51269"/>
    </source>
</evidence>
<dbReference type="InterPro" id="IPR017920">
    <property type="entry name" value="COMM"/>
</dbReference>
<keyword evidence="16" id="KW-0539">Nucleus</keyword>
<feature type="region of interest" description="Disordered" evidence="19">
    <location>
        <begin position="952"/>
        <end position="1001"/>
    </location>
</feature>
<gene>
    <name evidence="24" type="ORF">AAFF_G00282330</name>
</gene>
<dbReference type="PROSITE" id="PS51269">
    <property type="entry name" value="COMM"/>
    <property type="match status" value="1"/>
</dbReference>
<dbReference type="PROSITE" id="PS50089">
    <property type="entry name" value="ZF_RING_2"/>
    <property type="match status" value="1"/>
</dbReference>
<evidence type="ECO:0000256" key="7">
    <source>
        <dbReference type="ARBA" id="ARBA00012483"/>
    </source>
</evidence>
<evidence type="ECO:0000256" key="4">
    <source>
        <dbReference type="ARBA" id="ARBA00004544"/>
    </source>
</evidence>
<keyword evidence="9" id="KW-0551">Lipid droplet</keyword>
<feature type="domain" description="TRAF-type" evidence="22">
    <location>
        <begin position="252"/>
        <end position="307"/>
    </location>
</feature>
<organism evidence="24 25">
    <name type="scientific">Aldrovandia affinis</name>
    <dbReference type="NCBI Taxonomy" id="143900"/>
    <lineage>
        <taxon>Eukaryota</taxon>
        <taxon>Metazoa</taxon>
        <taxon>Chordata</taxon>
        <taxon>Craniata</taxon>
        <taxon>Vertebrata</taxon>
        <taxon>Euteleostomi</taxon>
        <taxon>Actinopterygii</taxon>
        <taxon>Neopterygii</taxon>
        <taxon>Teleostei</taxon>
        <taxon>Notacanthiformes</taxon>
        <taxon>Halosauridae</taxon>
        <taxon>Aldrovandia</taxon>
    </lineage>
</organism>
<evidence type="ECO:0000256" key="12">
    <source>
        <dbReference type="ARBA" id="ARBA00022737"/>
    </source>
</evidence>
<dbReference type="Pfam" id="PF02176">
    <property type="entry name" value="zf-TRAF"/>
    <property type="match status" value="1"/>
</dbReference>
<feature type="compositionally biased region" description="Basic residues" evidence="19">
    <location>
        <begin position="961"/>
        <end position="971"/>
    </location>
</feature>
<dbReference type="SMART" id="SM00061">
    <property type="entry name" value="MATH"/>
    <property type="match status" value="1"/>
</dbReference>
<dbReference type="SMART" id="SM00184">
    <property type="entry name" value="RING"/>
    <property type="match status" value="2"/>
</dbReference>
<feature type="region of interest" description="Disordered" evidence="19">
    <location>
        <begin position="836"/>
        <end position="863"/>
    </location>
</feature>
<dbReference type="GO" id="GO:0045087">
    <property type="term" value="P:innate immune response"/>
    <property type="evidence" value="ECO:0007669"/>
    <property type="project" value="TreeGrafter"/>
</dbReference>
<evidence type="ECO:0000256" key="8">
    <source>
        <dbReference type="ARBA" id="ARBA00022490"/>
    </source>
</evidence>
<evidence type="ECO:0000256" key="3">
    <source>
        <dbReference type="ARBA" id="ARBA00004502"/>
    </source>
</evidence>
<protein>
    <recommendedName>
        <fullName evidence="7">RING-type E3 ubiquitin transferase</fullName>
        <ecNumber evidence="7">2.3.2.27</ecNumber>
    </recommendedName>
    <alternativeName>
        <fullName evidence="17">E3 ubiquitin-protein ligase TRAF6</fullName>
    </alternativeName>
</protein>
<evidence type="ECO:0000256" key="6">
    <source>
        <dbReference type="ARBA" id="ARBA00006608"/>
    </source>
</evidence>
<sequence length="1176" mass="130152">MSLDCGRKPEYPEKPTLTRGEHANSTERPRPGIRTETFLLENMSCYEVEKKDSMEGACCAAGLSGCAAAMEKERESGLSFTDSSSGTLTSTSSQQGGDQSDLQGYDVDFDPPLESKYECPICLMALRAAVQTTCGHRFCRACIEKSIRDAGQKCPVDNEVLTEDQLFPDNFAKREILSLTVRCPNAGCDHKMELRHLEAHVAQCQFATVQCPLCQDAVWKSELEEHKTQRCPRRYVSCTDCMQKFVFEDRKVHEQLCPLANVVCEYCSMELIRDQLASHCDTDCLTAPVACTFSFFGCQERMRRNDLAQHMQEFTQMHMRNMAERGVLRGRGRGGASSSSSLPCACGPQLQHMRETTQQLEARLVRQDHQLRELSIHSETQATQLSELRKQVRTLDDTVRELAAQQCQGVFVWRVEGFSAHLRNQESGQPVVIHSPGFYTGRPGYKLCLRLHLQTPSAPRCSNYISLFVHTMQGEFDGQLSWPFQGSIRLAILDQADGQHHVEVMETKPDLLAFQRPTSQRNPKGFGYVTFLHLHALQQGHFVKDDTLLVRCEVTARFDSCVRREGFQPRGPEPSLLKQWKAFPVGEGIRVQIRICKAPYVLQSGGKSTPPPPLAGRGTAELSRRLLPGEHHHVYRGLQHVGLAGEGPGATNSAPSPGPPSPTVFTPQVHHAGHRQQLQVRVGVGNRVASHPTSLLQVSLALLLHQGCQRAVVGGVLGDQNLGLLAEVRHRPRRPGACRTAFWGKRKIRTSSICVMAGGGGDGAVGNSSSNESFSRTRSLNPSKAICLTVSSWPCHHTTTQISRQVFPVLPPPLPLCNPPSPRLLPHHFSKTSCANAARYPPKQRREERGGQGITQFHPGNELAPDAGIHGHIERWSAHLFQTLALDSCRAGELAWKRGRSVSTGELMKRGRGRRNEPITAFLASPHRNVPQRSTGWFCPVLTGPDHRPLYSRAMGTFHPVSRRRRKKKKSSDRSMLEHLQTSGLDTLRDPQPSRTAPSKDAVRQLCQDSFPSGAPESQQLAESAAGTLSVSASEAQQLLKALHTLSHHILFHSLTAPEPILALFPDSFHPSLKNLITKILLEHSPVWRNEALASQISLPQLVDMDWRVDMKTASDSVSRMAVPTCLVHMKVQDPLALGGGDPVSTVTVELSRETLDTMLDGLGRIRDQLSVVASK</sequence>
<dbReference type="Proteomes" id="UP001221898">
    <property type="component" value="Unassembled WGS sequence"/>
</dbReference>
<dbReference type="InterPro" id="IPR002083">
    <property type="entry name" value="MATH/TRAF_dom"/>
</dbReference>
<evidence type="ECO:0000259" key="21">
    <source>
        <dbReference type="PROSITE" id="PS50144"/>
    </source>
</evidence>
<keyword evidence="10" id="KW-0808">Transferase</keyword>
<evidence type="ECO:0000256" key="14">
    <source>
        <dbReference type="ARBA" id="ARBA00022786"/>
    </source>
</evidence>
<comment type="pathway">
    <text evidence="5">Protein modification; protein ubiquitination.</text>
</comment>
<dbReference type="Gene3D" id="3.30.40.10">
    <property type="entry name" value="Zinc/RING finger domain, C3HC4 (zinc finger)"/>
    <property type="match status" value="3"/>
</dbReference>
<dbReference type="InterPro" id="IPR048676">
    <property type="entry name" value="COMMD9_N"/>
</dbReference>
<evidence type="ECO:0000256" key="18">
    <source>
        <dbReference type="PROSITE-ProRule" id="PRU00207"/>
    </source>
</evidence>
<dbReference type="PANTHER" id="PTHR10131">
    <property type="entry name" value="TNF RECEPTOR ASSOCIATED FACTOR"/>
    <property type="match status" value="1"/>
</dbReference>
<dbReference type="InterPro" id="IPR027139">
    <property type="entry name" value="TRAF6_RING-HC"/>
</dbReference>
<comment type="subcellular location">
    <subcellularLocation>
        <location evidence="4">Cytoplasm</location>
        <location evidence="4">Cell cortex</location>
    </subcellularLocation>
    <subcellularLocation>
        <location evidence="3">Lipid droplet</location>
    </subcellularLocation>
    <subcellularLocation>
        <location evidence="2">Nucleus</location>
    </subcellularLocation>
</comment>
<dbReference type="AlphaFoldDB" id="A0AAD7TBC8"/>
<dbReference type="InterPro" id="IPR017907">
    <property type="entry name" value="Znf_RING_CS"/>
</dbReference>
<keyword evidence="8" id="KW-0963">Cytoplasm</keyword>
<dbReference type="GO" id="GO:0005634">
    <property type="term" value="C:nucleus"/>
    <property type="evidence" value="ECO:0007669"/>
    <property type="project" value="UniProtKB-SubCell"/>
</dbReference>
<evidence type="ECO:0000259" key="20">
    <source>
        <dbReference type="PROSITE" id="PS50089"/>
    </source>
</evidence>
<dbReference type="Pfam" id="PF20923">
    <property type="entry name" value="COMMD9_HN"/>
    <property type="match status" value="1"/>
</dbReference>
<dbReference type="Pfam" id="PF07258">
    <property type="entry name" value="COMM_domain"/>
    <property type="match status" value="1"/>
</dbReference>
<dbReference type="FunFam" id="2.60.210.10:FF:000010">
    <property type="entry name" value="TNF receptor-associated factor"/>
    <property type="match status" value="1"/>
</dbReference>
<feature type="domain" description="COMM" evidence="23">
    <location>
        <begin position="1101"/>
        <end position="1174"/>
    </location>
</feature>
<accession>A0AAD7TBC8</accession>
<dbReference type="InterPro" id="IPR013083">
    <property type="entry name" value="Znf_RING/FYVE/PHD"/>
</dbReference>
<dbReference type="PROSITE" id="PS50144">
    <property type="entry name" value="MATH"/>
    <property type="match status" value="1"/>
</dbReference>
<feature type="zinc finger region" description="TRAF-type" evidence="18">
    <location>
        <begin position="252"/>
        <end position="307"/>
    </location>
</feature>
<feature type="domain" description="MATH" evidence="21">
    <location>
        <begin position="408"/>
        <end position="554"/>
    </location>
</feature>
<dbReference type="GO" id="GO:0008270">
    <property type="term" value="F:zinc ion binding"/>
    <property type="evidence" value="ECO:0007669"/>
    <property type="project" value="UniProtKB-KW"/>
</dbReference>
<keyword evidence="12" id="KW-0677">Repeat</keyword>
<keyword evidence="25" id="KW-1185">Reference proteome</keyword>
<evidence type="ECO:0000256" key="16">
    <source>
        <dbReference type="ARBA" id="ARBA00023242"/>
    </source>
</evidence>
<dbReference type="Pfam" id="PF21355">
    <property type="entry name" value="TRAF-mep_MATH"/>
    <property type="match status" value="1"/>
</dbReference>
<evidence type="ECO:0000256" key="10">
    <source>
        <dbReference type="ARBA" id="ARBA00022679"/>
    </source>
</evidence>
<dbReference type="Gene3D" id="2.60.210.10">
    <property type="entry name" value="Apoptosis, Tumor Necrosis Factor Receptor Associated Protein 2, Chain A"/>
    <property type="match status" value="1"/>
</dbReference>
<evidence type="ECO:0000256" key="5">
    <source>
        <dbReference type="ARBA" id="ARBA00004906"/>
    </source>
</evidence>
<evidence type="ECO:0000256" key="17">
    <source>
        <dbReference type="ARBA" id="ARBA00030810"/>
    </source>
</evidence>
<dbReference type="GO" id="GO:0141124">
    <property type="term" value="P:intracellular signaling cassette"/>
    <property type="evidence" value="ECO:0007669"/>
    <property type="project" value="UniProtKB-ARBA"/>
</dbReference>
<dbReference type="FunFam" id="3.30.40.10:FF:000211">
    <property type="entry name" value="TNF receptor-associated factor"/>
    <property type="match status" value="1"/>
</dbReference>
<dbReference type="GO" id="GO:0016567">
    <property type="term" value="P:protein ubiquitination"/>
    <property type="evidence" value="ECO:0007669"/>
    <property type="project" value="InterPro"/>
</dbReference>
<evidence type="ECO:0000313" key="25">
    <source>
        <dbReference type="Proteomes" id="UP001221898"/>
    </source>
</evidence>
<dbReference type="InterPro" id="IPR049342">
    <property type="entry name" value="TRAF1-6_MATH_dom"/>
</dbReference>
<evidence type="ECO:0000256" key="19">
    <source>
        <dbReference type="SAM" id="MobiDB-lite"/>
    </source>
</evidence>
<keyword evidence="14" id="KW-0833">Ubl conjugation pathway</keyword>
<evidence type="ECO:0000256" key="15">
    <source>
        <dbReference type="ARBA" id="ARBA00022833"/>
    </source>
</evidence>
<dbReference type="InterPro" id="IPR001841">
    <property type="entry name" value="Znf_RING"/>
</dbReference>
<feature type="domain" description="TRAF-type" evidence="22">
    <location>
        <begin position="196"/>
        <end position="245"/>
    </location>
</feature>
<name>A0AAD7TBC8_9TELE</name>
<dbReference type="CDD" id="cd04757">
    <property type="entry name" value="Commd9"/>
    <property type="match status" value="1"/>
</dbReference>
<feature type="compositionally biased region" description="Basic and acidic residues" evidence="19">
    <location>
        <begin position="19"/>
        <end position="30"/>
    </location>
</feature>
<dbReference type="CDD" id="cd16643">
    <property type="entry name" value="mRING-HC-C3HC3D_TRAF6"/>
    <property type="match status" value="1"/>
</dbReference>
<dbReference type="PROSITE" id="PS00518">
    <property type="entry name" value="ZF_RING_1"/>
    <property type="match status" value="1"/>
</dbReference>
<evidence type="ECO:0000256" key="9">
    <source>
        <dbReference type="ARBA" id="ARBA00022677"/>
    </source>
</evidence>
<feature type="region of interest" description="Disordered" evidence="19">
    <location>
        <begin position="77"/>
        <end position="105"/>
    </location>
</feature>
<keyword evidence="15 18" id="KW-0862">Zinc</keyword>
<dbReference type="GO" id="GO:0005164">
    <property type="term" value="F:tumor necrosis factor receptor binding"/>
    <property type="evidence" value="ECO:0007669"/>
    <property type="project" value="InterPro"/>
</dbReference>
<dbReference type="InterPro" id="IPR018957">
    <property type="entry name" value="Znf_C3HC4_RING-type"/>
</dbReference>
<keyword evidence="13 18" id="KW-0863">Zinc-finger</keyword>
<dbReference type="SUPFAM" id="SSF49599">
    <property type="entry name" value="TRAF domain-like"/>
    <property type="match status" value="3"/>
</dbReference>
<comment type="caution">
    <text evidence="24">The sequence shown here is derived from an EMBL/GenBank/DDBJ whole genome shotgun (WGS) entry which is preliminary data.</text>
</comment>
<dbReference type="InterPro" id="IPR037309">
    <property type="entry name" value="TRAF6_MATH"/>
</dbReference>
<dbReference type="FunFam" id="3.30.40.10:FF:000179">
    <property type="entry name" value="TNF receptor-associated factor"/>
    <property type="match status" value="1"/>
</dbReference>
<feature type="region of interest" description="Disordered" evidence="19">
    <location>
        <begin position="1"/>
        <end position="34"/>
    </location>
</feature>
<dbReference type="SUPFAM" id="SSF57850">
    <property type="entry name" value="RING/U-box"/>
    <property type="match status" value="1"/>
</dbReference>
<dbReference type="InterPro" id="IPR001293">
    <property type="entry name" value="Znf_TRAF"/>
</dbReference>
<comment type="catalytic activity">
    <reaction evidence="1">
        <text>S-ubiquitinyl-[E2 ubiquitin-conjugating enzyme]-L-cysteine + [acceptor protein]-L-lysine = [E2 ubiquitin-conjugating enzyme]-L-cysteine + N(6)-ubiquitinyl-[acceptor protein]-L-lysine.</text>
        <dbReference type="EC" id="2.3.2.27"/>
    </reaction>
</comment>
<dbReference type="PANTHER" id="PTHR10131:SF152">
    <property type="entry name" value="TNF RECEPTOR-ASSOCIATED FACTOR 6"/>
    <property type="match status" value="1"/>
</dbReference>
<dbReference type="GO" id="GO:0043122">
    <property type="term" value="P:regulation of canonical NF-kappaB signal transduction"/>
    <property type="evidence" value="ECO:0007669"/>
    <property type="project" value="InterPro"/>
</dbReference>
<feature type="zinc finger region" description="TRAF-type" evidence="18">
    <location>
        <begin position="196"/>
        <end position="245"/>
    </location>
</feature>
<dbReference type="GO" id="GO:0031663">
    <property type="term" value="P:lipopolysaccharide-mediated signaling pathway"/>
    <property type="evidence" value="ECO:0007669"/>
    <property type="project" value="TreeGrafter"/>
</dbReference>
<reference evidence="24" key="1">
    <citation type="journal article" date="2023" name="Science">
        <title>Genome structures resolve the early diversification of teleost fishes.</title>
        <authorList>
            <person name="Parey E."/>
            <person name="Louis A."/>
            <person name="Montfort J."/>
            <person name="Bouchez O."/>
            <person name="Roques C."/>
            <person name="Iampietro C."/>
            <person name="Lluch J."/>
            <person name="Castinel A."/>
            <person name="Donnadieu C."/>
            <person name="Desvignes T."/>
            <person name="Floi Bucao C."/>
            <person name="Jouanno E."/>
            <person name="Wen M."/>
            <person name="Mejri S."/>
            <person name="Dirks R."/>
            <person name="Jansen H."/>
            <person name="Henkel C."/>
            <person name="Chen W.J."/>
            <person name="Zahm M."/>
            <person name="Cabau C."/>
            <person name="Klopp C."/>
            <person name="Thompson A.W."/>
            <person name="Robinson-Rechavi M."/>
            <person name="Braasch I."/>
            <person name="Lecointre G."/>
            <person name="Bobe J."/>
            <person name="Postlethwait J.H."/>
            <person name="Berthelot C."/>
            <person name="Roest Crollius H."/>
            <person name="Guiguen Y."/>
        </authorList>
    </citation>
    <scope>NUCLEOTIDE SEQUENCE</scope>
    <source>
        <strain evidence="24">NC1722</strain>
    </source>
</reference>
<dbReference type="GO" id="GO:0061630">
    <property type="term" value="F:ubiquitin protein ligase activity"/>
    <property type="evidence" value="ECO:0007669"/>
    <property type="project" value="UniProtKB-EC"/>
</dbReference>
<evidence type="ECO:0000256" key="13">
    <source>
        <dbReference type="ARBA" id="ARBA00022771"/>
    </source>
</evidence>
<dbReference type="EMBL" id="JAINUG010000004">
    <property type="protein sequence ID" value="KAJ8417006.1"/>
    <property type="molecule type" value="Genomic_DNA"/>
</dbReference>
<evidence type="ECO:0000256" key="11">
    <source>
        <dbReference type="ARBA" id="ARBA00022723"/>
    </source>
</evidence>
<keyword evidence="11 18" id="KW-0479">Metal-binding</keyword>
<feature type="domain" description="RING-type" evidence="20">
    <location>
        <begin position="119"/>
        <end position="158"/>
    </location>
</feature>
<comment type="similarity">
    <text evidence="6">Belongs to the TNF receptor-associated factor family. A subfamily.</text>
</comment>
<dbReference type="InterPro" id="IPR008974">
    <property type="entry name" value="TRAF-like"/>
</dbReference>
<feature type="compositionally biased region" description="Basic and acidic residues" evidence="19">
    <location>
        <begin position="1"/>
        <end position="13"/>
    </location>
</feature>
<dbReference type="Pfam" id="PF00097">
    <property type="entry name" value="zf-C3HC4"/>
    <property type="match status" value="1"/>
</dbReference>
<dbReference type="CDD" id="cd03776">
    <property type="entry name" value="MATH_TRAF6"/>
    <property type="match status" value="1"/>
</dbReference>
<dbReference type="PROSITE" id="PS50145">
    <property type="entry name" value="ZF_TRAF"/>
    <property type="match status" value="2"/>
</dbReference>
<evidence type="ECO:0000313" key="24">
    <source>
        <dbReference type="EMBL" id="KAJ8417006.1"/>
    </source>
</evidence>
<proteinExistence type="inferred from homology"/>
<dbReference type="EC" id="2.3.2.27" evidence="7"/>